<keyword evidence="3" id="KW-1185">Reference proteome</keyword>
<evidence type="ECO:0000313" key="3">
    <source>
        <dbReference type="Proteomes" id="UP000700596"/>
    </source>
</evidence>
<dbReference type="AlphaFoldDB" id="A0A9P9DIC0"/>
<dbReference type="OrthoDB" id="3755424at2759"/>
<sequence length="663" mass="74655">MLCQICQKIFRNSYPSKRTEHHCTVDELQQAALEACYICRVLWYGVSALPPDDPKANSDTVKAQGATNTKPVSKYDIRRKADQGKETLELSFIVDKHGVGSGGRAFTFCLQATSDAHGLAVEGTYDISDWTSSMTCARNWLSQCLESHNKCQASQSTEHTQFSPTRLLEIGQPDSEKVRLRLFPNQGGTSIQYATLSHCWGSSNVLRLTSTSFQRLERGIEISELAQTFQDAILTARSLGIWLLWIDSLCIFQDSHKDWEHEAALMSHVYRNAILNIAASVAADSNAGCFPKKVRSSAEPCIVQTAWTDSYNDTYHLYHDDFWDHTLKNMPLTKRAWVVQELLLAPRVLHLNGKQLFWECYNLSACETYPGGTPPTSRLRWISGDTKWQAFNTSGTRLAAVNDMQHAKTALSKLWVKIVEMYTKCDLTYTTDKLVALSGVAKLMEQALDDEYCAGLWKSRLVTELFWIGPSNKQALNLRPSPYCAPSWSWACLDGRISAGRPYEGGSYKTLKPLIDVHDCDIEITTSDRTGAVIGGSLQISGWIAFIQLHPDPESRWRIFFDGKWWKYGRDLYINLDCIVPFFQIHCLPLFIDTHQLPTFHLACLLLSPTGNLKGQFQRIGVLIASSGALGMKDWTGFRDVANEAWIQYETSCGNKKYTISII</sequence>
<dbReference type="EMBL" id="JAGMWT010000011">
    <property type="protein sequence ID" value="KAH7119527.1"/>
    <property type="molecule type" value="Genomic_DNA"/>
</dbReference>
<evidence type="ECO:0000313" key="2">
    <source>
        <dbReference type="EMBL" id="KAH7119527.1"/>
    </source>
</evidence>
<proteinExistence type="predicted"/>
<evidence type="ECO:0000259" key="1">
    <source>
        <dbReference type="Pfam" id="PF06985"/>
    </source>
</evidence>
<organism evidence="2 3">
    <name type="scientific">Dendryphion nanum</name>
    <dbReference type="NCBI Taxonomy" id="256645"/>
    <lineage>
        <taxon>Eukaryota</taxon>
        <taxon>Fungi</taxon>
        <taxon>Dikarya</taxon>
        <taxon>Ascomycota</taxon>
        <taxon>Pezizomycotina</taxon>
        <taxon>Dothideomycetes</taxon>
        <taxon>Pleosporomycetidae</taxon>
        <taxon>Pleosporales</taxon>
        <taxon>Torulaceae</taxon>
        <taxon>Dendryphion</taxon>
    </lineage>
</organism>
<dbReference type="Pfam" id="PF06985">
    <property type="entry name" value="HET"/>
    <property type="match status" value="1"/>
</dbReference>
<dbReference type="Proteomes" id="UP000700596">
    <property type="component" value="Unassembled WGS sequence"/>
</dbReference>
<gene>
    <name evidence="2" type="ORF">B0J11DRAFT_590404</name>
</gene>
<accession>A0A9P9DIC0</accession>
<dbReference type="PANTHER" id="PTHR33112:SF10">
    <property type="entry name" value="TOL"/>
    <property type="match status" value="1"/>
</dbReference>
<comment type="caution">
    <text evidence="2">The sequence shown here is derived from an EMBL/GenBank/DDBJ whole genome shotgun (WGS) entry which is preliminary data.</text>
</comment>
<feature type="domain" description="Heterokaryon incompatibility" evidence="1">
    <location>
        <begin position="193"/>
        <end position="341"/>
    </location>
</feature>
<reference evidence="2" key="1">
    <citation type="journal article" date="2021" name="Nat. Commun.">
        <title>Genetic determinants of endophytism in the Arabidopsis root mycobiome.</title>
        <authorList>
            <person name="Mesny F."/>
            <person name="Miyauchi S."/>
            <person name="Thiergart T."/>
            <person name="Pickel B."/>
            <person name="Atanasova L."/>
            <person name="Karlsson M."/>
            <person name="Huettel B."/>
            <person name="Barry K.W."/>
            <person name="Haridas S."/>
            <person name="Chen C."/>
            <person name="Bauer D."/>
            <person name="Andreopoulos W."/>
            <person name="Pangilinan J."/>
            <person name="LaButti K."/>
            <person name="Riley R."/>
            <person name="Lipzen A."/>
            <person name="Clum A."/>
            <person name="Drula E."/>
            <person name="Henrissat B."/>
            <person name="Kohler A."/>
            <person name="Grigoriev I.V."/>
            <person name="Martin F.M."/>
            <person name="Hacquard S."/>
        </authorList>
    </citation>
    <scope>NUCLEOTIDE SEQUENCE</scope>
    <source>
        <strain evidence="2">MPI-CAGE-CH-0243</strain>
    </source>
</reference>
<protein>
    <submittedName>
        <fullName evidence="2">Heterokaryon incompatibility protein-domain-containing protein</fullName>
    </submittedName>
</protein>
<dbReference type="PANTHER" id="PTHR33112">
    <property type="entry name" value="DOMAIN PROTEIN, PUTATIVE-RELATED"/>
    <property type="match status" value="1"/>
</dbReference>
<name>A0A9P9DIC0_9PLEO</name>
<dbReference type="InterPro" id="IPR010730">
    <property type="entry name" value="HET"/>
</dbReference>